<dbReference type="Proteomes" id="UP000472262">
    <property type="component" value="Unassembled WGS sequence"/>
</dbReference>
<reference evidence="3" key="2">
    <citation type="submission" date="2025-09" db="UniProtKB">
        <authorList>
            <consortium name="Ensembl"/>
        </authorList>
    </citation>
    <scope>IDENTIFICATION</scope>
</reference>
<evidence type="ECO:0000313" key="3">
    <source>
        <dbReference type="Ensembl" id="ENSSGRP00000017418.1"/>
    </source>
</evidence>
<dbReference type="AlphaFoldDB" id="A0A672L2R5"/>
<feature type="transmembrane region" description="Helical" evidence="1">
    <location>
        <begin position="5"/>
        <end position="22"/>
    </location>
</feature>
<dbReference type="InterPro" id="IPR036179">
    <property type="entry name" value="Ig-like_dom_sf"/>
</dbReference>
<dbReference type="Gene3D" id="2.60.40.2710">
    <property type="match status" value="1"/>
</dbReference>
<evidence type="ECO:0000313" key="4">
    <source>
        <dbReference type="Proteomes" id="UP000472262"/>
    </source>
</evidence>
<dbReference type="InterPro" id="IPR003599">
    <property type="entry name" value="Ig_sub"/>
</dbReference>
<dbReference type="Ensembl" id="ENSSGRT00000018826.1">
    <property type="protein sequence ID" value="ENSSGRP00000017418.1"/>
    <property type="gene ID" value="ENSSGRG00000010552.1"/>
</dbReference>
<dbReference type="SUPFAM" id="SSF48726">
    <property type="entry name" value="Immunoglobulin"/>
    <property type="match status" value="3"/>
</dbReference>
<dbReference type="Gene3D" id="2.60.40.10">
    <property type="entry name" value="Immunoglobulins"/>
    <property type="match status" value="2"/>
</dbReference>
<dbReference type="InParanoid" id="A0A672L2R5"/>
<accession>A0A672L2R5</accession>
<keyword evidence="1" id="KW-1133">Transmembrane helix</keyword>
<feature type="domain" description="Immunoglobulin" evidence="2">
    <location>
        <begin position="187"/>
        <end position="290"/>
    </location>
</feature>
<keyword evidence="1" id="KW-0812">Transmembrane</keyword>
<dbReference type="InterPro" id="IPR013783">
    <property type="entry name" value="Ig-like_fold"/>
</dbReference>
<keyword evidence="4" id="KW-1185">Reference proteome</keyword>
<protein>
    <recommendedName>
        <fullName evidence="2">Immunoglobulin domain-containing protein</fullName>
    </recommendedName>
</protein>
<dbReference type="Pfam" id="PF07686">
    <property type="entry name" value="V-set"/>
    <property type="match status" value="1"/>
</dbReference>
<dbReference type="Pfam" id="PF13927">
    <property type="entry name" value="Ig_3"/>
    <property type="match status" value="1"/>
</dbReference>
<proteinExistence type="predicted"/>
<feature type="domain" description="Immunoglobulin" evidence="2">
    <location>
        <begin position="16"/>
        <end position="116"/>
    </location>
</feature>
<evidence type="ECO:0000259" key="2">
    <source>
        <dbReference type="SMART" id="SM00409"/>
    </source>
</evidence>
<feature type="domain" description="Immunoglobulin" evidence="2">
    <location>
        <begin position="118"/>
        <end position="185"/>
    </location>
</feature>
<dbReference type="PANTHER" id="PTHR21063:SF4">
    <property type="entry name" value="CD48 ANTIGEN-RELATED"/>
    <property type="match status" value="1"/>
</dbReference>
<dbReference type="PANTHER" id="PTHR21063">
    <property type="entry name" value="LFA-3"/>
    <property type="match status" value="1"/>
</dbReference>
<dbReference type="SMART" id="SM00409">
    <property type="entry name" value="IG"/>
    <property type="match status" value="3"/>
</dbReference>
<name>A0A672L2R5_SINGR</name>
<evidence type="ECO:0000256" key="1">
    <source>
        <dbReference type="SAM" id="Phobius"/>
    </source>
</evidence>
<reference evidence="3" key="1">
    <citation type="submission" date="2025-08" db="UniProtKB">
        <authorList>
            <consortium name="Ensembl"/>
        </authorList>
    </citation>
    <scope>IDENTIFICATION</scope>
</reference>
<keyword evidence="1" id="KW-0472">Membrane</keyword>
<organism evidence="3 4">
    <name type="scientific">Sinocyclocheilus grahami</name>
    <name type="common">Dianchi golden-line fish</name>
    <name type="synonym">Barbus grahami</name>
    <dbReference type="NCBI Taxonomy" id="75366"/>
    <lineage>
        <taxon>Eukaryota</taxon>
        <taxon>Metazoa</taxon>
        <taxon>Chordata</taxon>
        <taxon>Craniata</taxon>
        <taxon>Vertebrata</taxon>
        <taxon>Euteleostomi</taxon>
        <taxon>Actinopterygii</taxon>
        <taxon>Neopterygii</taxon>
        <taxon>Teleostei</taxon>
        <taxon>Ostariophysi</taxon>
        <taxon>Cypriniformes</taxon>
        <taxon>Cyprinidae</taxon>
        <taxon>Cyprininae</taxon>
        <taxon>Sinocyclocheilus</taxon>
    </lineage>
</organism>
<dbReference type="InterPro" id="IPR013106">
    <property type="entry name" value="Ig_V-set"/>
</dbReference>
<sequence>IKCNTFLYIYIYIYIFFFFSVVEGDSVTLNPGVIYNPNDSMTCYFNDTLIAEIAGGQNKICADNECKERFRDRLKLDHQTGSLTIMNINTTDSGIYNLQITSTSFSIIRSFSVTVTDGGSMSVMEGDSVTLQTGIKTNQPERIKWYFNDRLKLDHQTGSLTIMNIRTTDSGLYKLEINSRRGTINEIKRKLVKEGESVTLYTGEIKNPNYLMTWCFNDTRIAEITGNQSKICTVVQCEDGDERFRDRLKVNHSSGSLTIMNTRITDSGDYQLNITSSRITIIRNFSVSVIGEYHLVIQCIFQVLEYGSKIVFTVACLKW</sequence>